<accession>A0A9R1TLB8</accession>
<reference evidence="3 4" key="1">
    <citation type="submission" date="2025-04" db="UniProtKB">
        <authorList>
            <consortium name="RefSeq"/>
        </authorList>
    </citation>
    <scope>IDENTIFICATION</scope>
    <source>
        <strain evidence="3 4">USDA-PBARC FA_bdor</strain>
        <tissue evidence="3 4">Whole organism</tissue>
    </source>
</reference>
<keyword evidence="2" id="KW-1185">Reference proteome</keyword>
<accession>A0A9R1TJ80</accession>
<evidence type="ECO:0000313" key="3">
    <source>
        <dbReference type="RefSeq" id="XP_011311599.1"/>
    </source>
</evidence>
<feature type="transmembrane region" description="Helical" evidence="1">
    <location>
        <begin position="96"/>
        <end position="119"/>
    </location>
</feature>
<dbReference type="AlphaFoldDB" id="A0A9R1TJ80"/>
<evidence type="ECO:0000256" key="1">
    <source>
        <dbReference type="SAM" id="Phobius"/>
    </source>
</evidence>
<keyword evidence="1" id="KW-1133">Transmembrane helix</keyword>
<evidence type="ECO:0000313" key="4">
    <source>
        <dbReference type="RefSeq" id="XP_011311600.1"/>
    </source>
</evidence>
<gene>
    <name evidence="3 4" type="primary">LOC105271628</name>
</gene>
<dbReference type="RefSeq" id="XP_011311599.1">
    <property type="nucleotide sequence ID" value="XM_011313297.1"/>
</dbReference>
<keyword evidence="1" id="KW-0472">Membrane</keyword>
<dbReference type="OrthoDB" id="6341359at2759"/>
<name>A0A9R1TJ80_9HYME</name>
<dbReference type="Proteomes" id="UP000694866">
    <property type="component" value="Unplaced"/>
</dbReference>
<proteinExistence type="predicted"/>
<evidence type="ECO:0000313" key="2">
    <source>
        <dbReference type="Proteomes" id="UP000694866"/>
    </source>
</evidence>
<organism evidence="2 3">
    <name type="scientific">Fopius arisanus</name>
    <dbReference type="NCBI Taxonomy" id="64838"/>
    <lineage>
        <taxon>Eukaryota</taxon>
        <taxon>Metazoa</taxon>
        <taxon>Ecdysozoa</taxon>
        <taxon>Arthropoda</taxon>
        <taxon>Hexapoda</taxon>
        <taxon>Insecta</taxon>
        <taxon>Pterygota</taxon>
        <taxon>Neoptera</taxon>
        <taxon>Endopterygota</taxon>
        <taxon>Hymenoptera</taxon>
        <taxon>Apocrita</taxon>
        <taxon>Ichneumonoidea</taxon>
        <taxon>Braconidae</taxon>
        <taxon>Opiinae</taxon>
        <taxon>Fopius</taxon>
    </lineage>
</organism>
<dbReference type="RefSeq" id="XP_011311600.1">
    <property type="nucleotide sequence ID" value="XM_011313298.1"/>
</dbReference>
<dbReference type="GeneID" id="105271628"/>
<dbReference type="KEGG" id="fas:105271628"/>
<protein>
    <submittedName>
        <fullName evidence="3 4">Uncharacterized protein isoform X1</fullName>
    </submittedName>
</protein>
<sequence>MTTTDLPGIMMMNDSSCAICGIGPPPNLILSIPPPPIPSFLQYGSEVHSQNGLPIVGAQVNGTLCNHHCDWKVDGVQYVEMPHQGNTNGNLFDDTWLLILILSCVGIIVVSVLLVIVLLRCKLNFSNTSQKGGTISMPAAAITQPKSARIQNETVLYPCTADGMQDSRIMWATLTPRGTTRHYLEDHTYETVGNGMTPKRTYPTAPVENIYIEPPVPSPVRSTPKEEIAFDNTAFVDYEEPLSIKAEYFQLNDVLEPNDTELYGCQRETFRPRVSSPTRIEHPNLPPLNLHPHSRTIRKNSTIQQFGGETILRNSLALAAYTPDI</sequence>
<keyword evidence="1" id="KW-0812">Transmembrane</keyword>